<reference evidence="4 5" key="1">
    <citation type="submission" date="2018-06" db="EMBL/GenBank/DDBJ databases">
        <authorList>
            <consortium name="Pathogen Informatics"/>
            <person name="Doyle S."/>
        </authorList>
    </citation>
    <scope>NUCLEOTIDE SEQUENCE [LARGE SCALE GENOMIC DNA]</scope>
    <source>
        <strain evidence="4 5">NCTC10293</strain>
    </source>
</reference>
<dbReference type="PANTHER" id="PTHR21666">
    <property type="entry name" value="PEPTIDASE-RELATED"/>
    <property type="match status" value="1"/>
</dbReference>
<feature type="domain" description="M23ase beta-sheet core" evidence="3">
    <location>
        <begin position="100"/>
        <end position="186"/>
    </location>
</feature>
<evidence type="ECO:0000256" key="2">
    <source>
        <dbReference type="SAM" id="SignalP"/>
    </source>
</evidence>
<dbReference type="PROSITE" id="PS51257">
    <property type="entry name" value="PROKAR_LIPOPROTEIN"/>
    <property type="match status" value="1"/>
</dbReference>
<dbReference type="InterPro" id="IPR011055">
    <property type="entry name" value="Dup_hybrid_motif"/>
</dbReference>
<dbReference type="AlphaFoldDB" id="A0A378R933"/>
<dbReference type="GO" id="GO:0004222">
    <property type="term" value="F:metalloendopeptidase activity"/>
    <property type="evidence" value="ECO:0007669"/>
    <property type="project" value="TreeGrafter"/>
</dbReference>
<evidence type="ECO:0000313" key="4">
    <source>
        <dbReference type="EMBL" id="STZ14583.1"/>
    </source>
</evidence>
<dbReference type="Gene3D" id="2.70.70.10">
    <property type="entry name" value="Glucose Permease (Domain IIA)"/>
    <property type="match status" value="1"/>
</dbReference>
<dbReference type="OrthoDB" id="1099523at2"/>
<dbReference type="SUPFAM" id="SSF52266">
    <property type="entry name" value="SGNH hydrolase"/>
    <property type="match status" value="1"/>
</dbReference>
<evidence type="ECO:0000313" key="5">
    <source>
        <dbReference type="Proteomes" id="UP000255279"/>
    </source>
</evidence>
<dbReference type="InterPro" id="IPR036514">
    <property type="entry name" value="SGNH_hydro_sf"/>
</dbReference>
<evidence type="ECO:0000256" key="1">
    <source>
        <dbReference type="SAM" id="MobiDB-lite"/>
    </source>
</evidence>
<dbReference type="EC" id="3.4.24.75" evidence="4"/>
<dbReference type="GO" id="GO:0016788">
    <property type="term" value="F:hydrolase activity, acting on ester bonds"/>
    <property type="evidence" value="ECO:0007669"/>
    <property type="project" value="UniProtKB-ARBA"/>
</dbReference>
<dbReference type="InterPro" id="IPR023346">
    <property type="entry name" value="Lysozyme-like_dom_sf"/>
</dbReference>
<dbReference type="Pfam" id="PF01551">
    <property type="entry name" value="Peptidase_M23"/>
    <property type="match status" value="1"/>
</dbReference>
<name>A0A378R933_9GAMM</name>
<dbReference type="SUPFAM" id="SSF51261">
    <property type="entry name" value="Duplicated hybrid motif"/>
    <property type="match status" value="1"/>
</dbReference>
<feature type="signal peptide" evidence="2">
    <location>
        <begin position="1"/>
        <end position="25"/>
    </location>
</feature>
<dbReference type="InterPro" id="IPR016047">
    <property type="entry name" value="M23ase_b-sheet_dom"/>
</dbReference>
<dbReference type="Gene3D" id="1.10.530.10">
    <property type="match status" value="1"/>
</dbReference>
<dbReference type="Gene3D" id="3.40.50.1110">
    <property type="entry name" value="SGNH hydrolase"/>
    <property type="match status" value="1"/>
</dbReference>
<feature type="region of interest" description="Disordered" evidence="1">
    <location>
        <begin position="26"/>
        <end position="55"/>
    </location>
</feature>
<proteinExistence type="predicted"/>
<dbReference type="RefSeq" id="WP_078276355.1">
    <property type="nucleotide sequence ID" value="NZ_MUXU01000033.1"/>
</dbReference>
<dbReference type="SUPFAM" id="SSF53955">
    <property type="entry name" value="Lysozyme-like"/>
    <property type="match status" value="1"/>
</dbReference>
<feature type="chain" id="PRO_5016986762" evidence="2">
    <location>
        <begin position="26"/>
        <end position="888"/>
    </location>
</feature>
<dbReference type="Proteomes" id="UP000255279">
    <property type="component" value="Unassembled WGS sequence"/>
</dbReference>
<keyword evidence="4" id="KW-0378">Hydrolase</keyword>
<protein>
    <submittedName>
        <fullName evidence="4">Glycyl-glycine endopeptidase lytM</fullName>
        <ecNumber evidence="4">3.4.24.75</ecNumber>
    </submittedName>
</protein>
<organism evidence="4 5">
    <name type="scientific">Moraxella caviae</name>
    <dbReference type="NCBI Taxonomy" id="34060"/>
    <lineage>
        <taxon>Bacteria</taxon>
        <taxon>Pseudomonadati</taxon>
        <taxon>Pseudomonadota</taxon>
        <taxon>Gammaproteobacteria</taxon>
        <taxon>Moraxellales</taxon>
        <taxon>Moraxellaceae</taxon>
        <taxon>Moraxella</taxon>
    </lineage>
</organism>
<evidence type="ECO:0000259" key="3">
    <source>
        <dbReference type="Pfam" id="PF01551"/>
    </source>
</evidence>
<gene>
    <name evidence="4" type="primary">lytM</name>
    <name evidence="4" type="ORF">NCTC10293_02178</name>
</gene>
<dbReference type="EMBL" id="UGQE01000004">
    <property type="protein sequence ID" value="STZ14583.1"/>
    <property type="molecule type" value="Genomic_DNA"/>
</dbReference>
<sequence>MKLRLNPLYISICLLFGACATSAAANSTTTNTSSGQTSKVVSTADAPKAPNTTGGQYTDAQVQAYFINTGRPPNVSTAIMPNEAFKRSGGRFGEDREGRPHYGIDLSNKLGTPLMAIDDGTVVRTGVFAAGGNGVSVRRKGLQDGFRFLHMRNSTTVKSGQDITRGTVLGYEGSSGGNYDVHLHMDYGVPKERLRSAWITANNPGKVLSPRQVYSNVSIKGLYNTDPTPYMPRDQLYNSTKVKTRAAYEKYYGNSWRTQFNTLYGANLPLGAGAKKPTAELPKTYLNQLKTQYENGDGLTPEELAAARRSLAEGAMVADSAGYNVGGQWLSQRTLASFMLVDDGKDFADMPSLMEMGDITVKSPKELVIELGTRRYGNAQWERDLMKLNTKGLETEKMMIVAQRNFVREQTSQVRTRIEGLLATLTMATLEENKKKIEAMQIAAQAGAVPRMIDLKLEASGDEWIGGYGGGAQCVPTAGSGETVSSDGAVYIGDSIAVGYGGAIDPKGRHNAGKQYGSYAYGGQSGEWILDTAIKSAAPHLKGKTVVLSTGLTNSLANYRLEANNAVVPFETTKYRNKSIKLVRDQLQALKNAGVANVVVLGIVDDFNVKRLAGSRAIPEAQARAQAKAVNDELRKLAAEFGFSYQPIGASNGDTAHPKYGAGLKSLPAPGSTSAVHCEPGMGAYNGPLPTDLEGVKQALLQTIFLAESANNAGGWNASNNGTIGKKIVCSRPSGGVWNLTNMTLGEMKRVYRGSGQSRPRSVNDCSRLFAAGRYQFIKDTFEHTQKLTGLPDSAKFTPEVQNKFAEALMMYKIGDFMYNKGMSARQAKVQLARTWASLGVPGQEHSCKKDSDKMRGYYGGANAAKCGVTLKVWALIDQADKIHKGQK</sequence>
<dbReference type="PANTHER" id="PTHR21666:SF270">
    <property type="entry name" value="MUREIN HYDROLASE ACTIVATOR ENVC"/>
    <property type="match status" value="1"/>
</dbReference>
<dbReference type="InterPro" id="IPR050570">
    <property type="entry name" value="Cell_wall_metabolism_enzyme"/>
</dbReference>
<keyword evidence="2" id="KW-0732">Signal</keyword>
<accession>A0A378R933</accession>
<dbReference type="CDD" id="cd12797">
    <property type="entry name" value="M23_peptidase"/>
    <property type="match status" value="1"/>
</dbReference>